<dbReference type="RefSeq" id="XP_069304695.1">
    <property type="nucleotide sequence ID" value="XM_069453689.1"/>
</dbReference>
<evidence type="ECO:0000313" key="3">
    <source>
        <dbReference type="Proteomes" id="UP001578633"/>
    </source>
</evidence>
<evidence type="ECO:0000256" key="1">
    <source>
        <dbReference type="SAM" id="MobiDB-lite"/>
    </source>
</evidence>
<sequence length="123" mass="14443">MCIMKTYETRGRGVVGPPPRRGNFTSHPPAGVMRLPRDWQRTSVETISDNGRYVEYRRSRSRPRAIEYIEEPRTRARSRARSVSRRRVSDVEIVRPGRTSYVDPRGSYVDERVTRRSVSRVRH</sequence>
<dbReference type="GeneID" id="96087854"/>
<reference evidence="2 3" key="1">
    <citation type="submission" date="2024-09" db="EMBL/GenBank/DDBJ databases">
        <title>T2T genomes of carrot and Alternaria dauci and their utility for understanding host-pathogen interaction during carrot leaf blight disease.</title>
        <authorList>
            <person name="Liu W."/>
            <person name="Xu S."/>
            <person name="Ou C."/>
            <person name="Liu X."/>
            <person name="Zhuang F."/>
            <person name="Deng X.W."/>
        </authorList>
    </citation>
    <scope>NUCLEOTIDE SEQUENCE [LARGE SCALE GENOMIC DNA]</scope>
    <source>
        <strain evidence="2 3">A2016</strain>
    </source>
</reference>
<keyword evidence="3" id="KW-1185">Reference proteome</keyword>
<dbReference type="EMBL" id="JBHGVX010000007">
    <property type="protein sequence ID" value="KAL1794111.1"/>
    <property type="molecule type" value="Genomic_DNA"/>
</dbReference>
<dbReference type="Proteomes" id="UP001578633">
    <property type="component" value="Chromosome 7"/>
</dbReference>
<name>A0ABR3UC79_9PLEO</name>
<evidence type="ECO:0000313" key="2">
    <source>
        <dbReference type="EMBL" id="KAL1794111.1"/>
    </source>
</evidence>
<accession>A0ABR3UC79</accession>
<proteinExistence type="predicted"/>
<feature type="region of interest" description="Disordered" evidence="1">
    <location>
        <begin position="11"/>
        <end position="33"/>
    </location>
</feature>
<gene>
    <name evidence="2" type="ORF">ACET3X_007532</name>
</gene>
<protein>
    <submittedName>
        <fullName evidence="2">Uncharacterized protein</fullName>
    </submittedName>
</protein>
<comment type="caution">
    <text evidence="2">The sequence shown here is derived from an EMBL/GenBank/DDBJ whole genome shotgun (WGS) entry which is preliminary data.</text>
</comment>
<organism evidence="2 3">
    <name type="scientific">Alternaria dauci</name>
    <dbReference type="NCBI Taxonomy" id="48095"/>
    <lineage>
        <taxon>Eukaryota</taxon>
        <taxon>Fungi</taxon>
        <taxon>Dikarya</taxon>
        <taxon>Ascomycota</taxon>
        <taxon>Pezizomycotina</taxon>
        <taxon>Dothideomycetes</taxon>
        <taxon>Pleosporomycetidae</taxon>
        <taxon>Pleosporales</taxon>
        <taxon>Pleosporineae</taxon>
        <taxon>Pleosporaceae</taxon>
        <taxon>Alternaria</taxon>
        <taxon>Alternaria sect. Porri</taxon>
    </lineage>
</organism>